<dbReference type="Proteomes" id="UP000436522">
    <property type="component" value="Unassembled WGS sequence"/>
</dbReference>
<reference evidence="1 2" key="1">
    <citation type="submission" date="2019-12" db="EMBL/GenBank/DDBJ databases">
        <title>Roseobacter cerasinus sp. nov., isolated from seawater around aquaculture.</title>
        <authorList>
            <person name="Muramatsu S."/>
            <person name="Takabe Y."/>
            <person name="Mori K."/>
            <person name="Takaichi S."/>
            <person name="Hanada S."/>
        </authorList>
    </citation>
    <scope>NUCLEOTIDE SEQUENCE [LARGE SCALE GENOMIC DNA]</scope>
    <source>
        <strain evidence="1 2">AI77</strain>
    </source>
</reference>
<evidence type="ECO:0000313" key="1">
    <source>
        <dbReference type="EMBL" id="GFE48935.1"/>
    </source>
</evidence>
<dbReference type="Pfam" id="PF04325">
    <property type="entry name" value="DUF465"/>
    <property type="match status" value="1"/>
</dbReference>
<dbReference type="OrthoDB" id="1263265at2"/>
<dbReference type="Gene3D" id="6.10.280.50">
    <property type="match status" value="1"/>
</dbReference>
<protein>
    <recommendedName>
        <fullName evidence="3">DUF465 domain-containing protein</fullName>
    </recommendedName>
</protein>
<dbReference type="RefSeq" id="WP_159974783.1">
    <property type="nucleotide sequence ID" value="NZ_BLIV01000001.1"/>
</dbReference>
<gene>
    <name evidence="1" type="ORF">So717_06880</name>
</gene>
<dbReference type="InterPro" id="IPR007420">
    <property type="entry name" value="DUF465"/>
</dbReference>
<name>A0A640VPZ1_9RHOB</name>
<evidence type="ECO:0000313" key="2">
    <source>
        <dbReference type="Proteomes" id="UP000436522"/>
    </source>
</evidence>
<proteinExistence type="predicted"/>
<comment type="caution">
    <text evidence="1">The sequence shown here is derived from an EMBL/GenBank/DDBJ whole genome shotgun (WGS) entry which is preliminary data.</text>
</comment>
<keyword evidence="2" id="KW-1185">Reference proteome</keyword>
<evidence type="ECO:0008006" key="3">
    <source>
        <dbReference type="Google" id="ProtNLM"/>
    </source>
</evidence>
<organism evidence="1 2">
    <name type="scientific">Roseobacter cerasinus</name>
    <dbReference type="NCBI Taxonomy" id="2602289"/>
    <lineage>
        <taxon>Bacteria</taxon>
        <taxon>Pseudomonadati</taxon>
        <taxon>Pseudomonadota</taxon>
        <taxon>Alphaproteobacteria</taxon>
        <taxon>Rhodobacterales</taxon>
        <taxon>Roseobacteraceae</taxon>
        <taxon>Roseobacter</taxon>
    </lineage>
</organism>
<dbReference type="EMBL" id="BLIV01000001">
    <property type="protein sequence ID" value="GFE48935.1"/>
    <property type="molecule type" value="Genomic_DNA"/>
</dbReference>
<sequence length="79" mass="9348">MSHVPHNVYEEFPDRAQQIGARKLIDPRFRKLLDSYHALNRAIHRAETNVEPTDDFHMLEMRKERLHLKDEIAGQLAMV</sequence>
<accession>A0A640VPZ1</accession>
<dbReference type="AlphaFoldDB" id="A0A640VPZ1"/>
<dbReference type="InterPro" id="IPR038444">
    <property type="entry name" value="DUF465_sf"/>
</dbReference>